<evidence type="ECO:0000313" key="2">
    <source>
        <dbReference type="EMBL" id="SOB98846.1"/>
    </source>
</evidence>
<feature type="compositionally biased region" description="Basic and acidic residues" evidence="1">
    <location>
        <begin position="1"/>
        <end position="12"/>
    </location>
</feature>
<reference evidence="2 3" key="1">
    <citation type="submission" date="2017-08" db="EMBL/GenBank/DDBJ databases">
        <authorList>
            <person name="de Groot N.N."/>
        </authorList>
    </citation>
    <scope>NUCLEOTIDE SEQUENCE [LARGE SCALE GENOMIC DNA]</scope>
    <source>
        <strain evidence="2 3">DSM 9787</strain>
    </source>
</reference>
<sequence>MAFADAQERRECGSGPSSGEIQIDQEVYEELVKGIEDQAELIISTDQAYSEVDAFTSNNVTVPKFEEEDHNMVDLLKQLREQVFMITETMNNIKENYLNVDEESKRTAQTESVRMTGQTIA</sequence>
<dbReference type="AlphaFoldDB" id="A0A285RXQ8"/>
<dbReference type="RefSeq" id="WP_097076062.1">
    <property type="nucleotide sequence ID" value="NZ_OBMR01000004.1"/>
</dbReference>
<feature type="region of interest" description="Disordered" evidence="1">
    <location>
        <begin position="1"/>
        <end position="21"/>
    </location>
</feature>
<evidence type="ECO:0000313" key="3">
    <source>
        <dbReference type="Proteomes" id="UP000219563"/>
    </source>
</evidence>
<organism evidence="2 3">
    <name type="scientific">Pseudobutyrivibrio ruminis DSM 9787</name>
    <dbReference type="NCBI Taxonomy" id="1123011"/>
    <lineage>
        <taxon>Bacteria</taxon>
        <taxon>Bacillati</taxon>
        <taxon>Bacillota</taxon>
        <taxon>Clostridia</taxon>
        <taxon>Lachnospirales</taxon>
        <taxon>Lachnospiraceae</taxon>
        <taxon>Pseudobutyrivibrio</taxon>
    </lineage>
</organism>
<evidence type="ECO:0000256" key="1">
    <source>
        <dbReference type="SAM" id="MobiDB-lite"/>
    </source>
</evidence>
<proteinExistence type="predicted"/>
<dbReference type="Proteomes" id="UP000219563">
    <property type="component" value="Unassembled WGS sequence"/>
</dbReference>
<dbReference type="EMBL" id="OBMR01000004">
    <property type="protein sequence ID" value="SOB98846.1"/>
    <property type="molecule type" value="Genomic_DNA"/>
</dbReference>
<name>A0A285RXQ8_9FIRM</name>
<accession>A0A285RXQ8</accession>
<protein>
    <recommendedName>
        <fullName evidence="4">Type VII secretion effector, SACOL2603 family</fullName>
    </recommendedName>
</protein>
<evidence type="ECO:0008006" key="4">
    <source>
        <dbReference type="Google" id="ProtNLM"/>
    </source>
</evidence>
<gene>
    <name evidence="2" type="ORF">SAMN02910411_1550</name>
</gene>